<keyword evidence="2" id="KW-1185">Reference proteome</keyword>
<accession>A0A8R1ELW9</accession>
<reference evidence="1" key="2">
    <citation type="submission" date="2022-06" db="UniProtKB">
        <authorList>
            <consortium name="EnsemblMetazoa"/>
        </authorList>
    </citation>
    <scope>IDENTIFICATION</scope>
    <source>
        <strain evidence="1">DF5081</strain>
    </source>
</reference>
<organism evidence="1 2">
    <name type="scientific">Caenorhabditis japonica</name>
    <dbReference type="NCBI Taxonomy" id="281687"/>
    <lineage>
        <taxon>Eukaryota</taxon>
        <taxon>Metazoa</taxon>
        <taxon>Ecdysozoa</taxon>
        <taxon>Nematoda</taxon>
        <taxon>Chromadorea</taxon>
        <taxon>Rhabditida</taxon>
        <taxon>Rhabditina</taxon>
        <taxon>Rhabditomorpha</taxon>
        <taxon>Rhabditoidea</taxon>
        <taxon>Rhabditidae</taxon>
        <taxon>Peloderinae</taxon>
        <taxon>Caenorhabditis</taxon>
    </lineage>
</organism>
<evidence type="ECO:0000313" key="1">
    <source>
        <dbReference type="EnsemblMetazoa" id="CJA36312.1"/>
    </source>
</evidence>
<protein>
    <submittedName>
        <fullName evidence="1">Uncharacterized protein</fullName>
    </submittedName>
</protein>
<dbReference type="EnsemblMetazoa" id="CJA36312.1">
    <property type="protein sequence ID" value="CJA36312.1"/>
    <property type="gene ID" value="WBGene00212159"/>
</dbReference>
<name>A0A8R1ELW9_CAEJA</name>
<evidence type="ECO:0000313" key="2">
    <source>
        <dbReference type="Proteomes" id="UP000005237"/>
    </source>
</evidence>
<reference evidence="2" key="1">
    <citation type="submission" date="2010-08" db="EMBL/GenBank/DDBJ databases">
        <authorList>
            <consortium name="Caenorhabditis japonica Sequencing Consortium"/>
            <person name="Wilson R.K."/>
        </authorList>
    </citation>
    <scope>NUCLEOTIDE SEQUENCE [LARGE SCALE GENOMIC DNA]</scope>
    <source>
        <strain evidence="2">DF5081</strain>
    </source>
</reference>
<sequence>MASKSTLVYTQYKVLQMRSISKVARGGGHVGDESDRCFAHKRAFFSESHGHSILQMERICRFINDE</sequence>
<dbReference type="Proteomes" id="UP000005237">
    <property type="component" value="Unassembled WGS sequence"/>
</dbReference>
<dbReference type="AlphaFoldDB" id="A0A8R1ELW9"/>
<proteinExistence type="predicted"/>